<dbReference type="FunFam" id="4.10.410.10:FF:000020">
    <property type="entry name" value="Collagen, type VI, alpha 3"/>
    <property type="match status" value="1"/>
</dbReference>
<evidence type="ECO:0000256" key="5">
    <source>
        <dbReference type="ARBA" id="ARBA00023157"/>
    </source>
</evidence>
<protein>
    <submittedName>
        <fullName evidence="9">Putative venom gland protein</fullName>
    </submittedName>
</protein>
<reference evidence="9" key="1">
    <citation type="journal article" date="2016" name="Toxins">
        <title>Venom Gland Transcriptomic and Proteomic Analyses of the Enigmatic Scorpion Superstitionia donensis (Scorpiones: Superstitioniidae), with Insights on the Evolution of Its Venom Components.</title>
        <authorList>
            <person name="Santibanez-Lopez C.E."/>
            <person name="Cid-Uribe J.I."/>
            <person name="Batista C.V."/>
            <person name="Ortiz E."/>
            <person name="Possani L.D."/>
        </authorList>
    </citation>
    <scope>NUCLEOTIDE SEQUENCE</scope>
    <source>
        <strain evidence="9">Pooled</strain>
        <tissue evidence="9">Venom gland</tissue>
    </source>
</reference>
<keyword evidence="7" id="KW-0732">Signal</keyword>
<evidence type="ECO:0000256" key="1">
    <source>
        <dbReference type="ARBA" id="ARBA00004613"/>
    </source>
</evidence>
<feature type="chain" id="PRO_5013115618" evidence="7">
    <location>
        <begin position="20"/>
        <end position="77"/>
    </location>
</feature>
<evidence type="ECO:0000256" key="4">
    <source>
        <dbReference type="ARBA" id="ARBA00022900"/>
    </source>
</evidence>
<proteinExistence type="inferred from homology"/>
<dbReference type="Gene3D" id="4.10.410.10">
    <property type="entry name" value="Pancreatic trypsin inhibitor Kunitz domain"/>
    <property type="match status" value="1"/>
</dbReference>
<dbReference type="SUPFAM" id="SSF57362">
    <property type="entry name" value="BPTI-like"/>
    <property type="match status" value="1"/>
</dbReference>
<evidence type="ECO:0000256" key="3">
    <source>
        <dbReference type="ARBA" id="ARBA00022690"/>
    </source>
</evidence>
<dbReference type="InterPro" id="IPR020901">
    <property type="entry name" value="Prtase_inh_Kunz-CS"/>
</dbReference>
<dbReference type="EMBL" id="GFCD01000062">
    <property type="protein sequence ID" value="JAV45723.1"/>
    <property type="molecule type" value="Transcribed_RNA"/>
</dbReference>
<keyword evidence="2" id="KW-0964">Secreted</keyword>
<dbReference type="InterPro" id="IPR036880">
    <property type="entry name" value="Kunitz_BPTI_sf"/>
</dbReference>
<comment type="subcellular location">
    <subcellularLocation>
        <location evidence="1">Secreted</location>
    </subcellularLocation>
</comment>
<evidence type="ECO:0000313" key="9">
    <source>
        <dbReference type="EMBL" id="JAV45723.1"/>
    </source>
</evidence>
<comment type="similarity">
    <text evidence="6">Belongs to the venom Kunitz-type family. 03 (sub-Kunitz) subfamily.</text>
</comment>
<dbReference type="CDD" id="cd22638">
    <property type="entry name" value="Kunitz_amblin-like"/>
    <property type="match status" value="1"/>
</dbReference>
<sequence length="77" mass="8700">MMFLLAFVLMTSLNVLVYSQDRCTLPPESGLCLAYFEKYYYDSNFRTCKMFVYGGCDGNDNRFDTEDACLAACAGSK</sequence>
<evidence type="ECO:0000256" key="6">
    <source>
        <dbReference type="ARBA" id="ARBA00038506"/>
    </source>
</evidence>
<dbReference type="PROSITE" id="PS00280">
    <property type="entry name" value="BPTI_KUNITZ_1"/>
    <property type="match status" value="1"/>
</dbReference>
<name>A0A1V1WBK8_9SCOR</name>
<accession>A0A1V1WBK8</accession>
<dbReference type="GO" id="GO:0005576">
    <property type="term" value="C:extracellular region"/>
    <property type="evidence" value="ECO:0007669"/>
    <property type="project" value="UniProtKB-SubCell"/>
</dbReference>
<dbReference type="InterPro" id="IPR051388">
    <property type="entry name" value="Serpin_venom_toxin"/>
</dbReference>
<evidence type="ECO:0000256" key="7">
    <source>
        <dbReference type="SAM" id="SignalP"/>
    </source>
</evidence>
<feature type="domain" description="BPTI/Kunitz inhibitor" evidence="8">
    <location>
        <begin position="23"/>
        <end position="73"/>
    </location>
</feature>
<dbReference type="PANTHER" id="PTHR46751">
    <property type="entry name" value="EPPIN"/>
    <property type="match status" value="1"/>
</dbReference>
<dbReference type="PRINTS" id="PR00759">
    <property type="entry name" value="BASICPTASE"/>
</dbReference>
<evidence type="ECO:0000259" key="8">
    <source>
        <dbReference type="PROSITE" id="PS50279"/>
    </source>
</evidence>
<dbReference type="PANTHER" id="PTHR46751:SF1">
    <property type="entry name" value="WAP FOUR-DISULFIDE CORE DOMAIN PROTEIN 6A"/>
    <property type="match status" value="1"/>
</dbReference>
<dbReference type="GO" id="GO:0044562">
    <property type="term" value="P:venom-mediated inhibition of voltage-gated potassium channel activity"/>
    <property type="evidence" value="ECO:0007669"/>
    <property type="project" value="UniProtKB-ARBA"/>
</dbReference>
<dbReference type="AlphaFoldDB" id="A0A1V1WBK8"/>
<dbReference type="InterPro" id="IPR002223">
    <property type="entry name" value="Kunitz_BPTI"/>
</dbReference>
<dbReference type="GO" id="GO:0004867">
    <property type="term" value="F:serine-type endopeptidase inhibitor activity"/>
    <property type="evidence" value="ECO:0007669"/>
    <property type="project" value="UniProtKB-KW"/>
</dbReference>
<keyword evidence="4" id="KW-0722">Serine protease inhibitor</keyword>
<dbReference type="Pfam" id="PF00014">
    <property type="entry name" value="Kunitz_BPTI"/>
    <property type="match status" value="1"/>
</dbReference>
<evidence type="ECO:0000256" key="2">
    <source>
        <dbReference type="ARBA" id="ARBA00022525"/>
    </source>
</evidence>
<dbReference type="PROSITE" id="PS50279">
    <property type="entry name" value="BPTI_KUNITZ_2"/>
    <property type="match status" value="1"/>
</dbReference>
<keyword evidence="3" id="KW-0646">Protease inhibitor</keyword>
<organism evidence="9">
    <name type="scientific">Superstitionia donensis</name>
    <dbReference type="NCBI Taxonomy" id="311983"/>
    <lineage>
        <taxon>Eukaryota</taxon>
        <taxon>Metazoa</taxon>
        <taxon>Ecdysozoa</taxon>
        <taxon>Arthropoda</taxon>
        <taxon>Chelicerata</taxon>
        <taxon>Arachnida</taxon>
        <taxon>Scorpiones</taxon>
        <taxon>Iurida</taxon>
        <taxon>Chactoidea</taxon>
        <taxon>Superstitionidae</taxon>
        <taxon>Superstitionia</taxon>
    </lineage>
</organism>
<keyword evidence="5" id="KW-1015">Disulfide bond</keyword>
<dbReference type="SMART" id="SM00131">
    <property type="entry name" value="KU"/>
    <property type="match status" value="1"/>
</dbReference>
<feature type="signal peptide" evidence="7">
    <location>
        <begin position="1"/>
        <end position="19"/>
    </location>
</feature>